<dbReference type="Gene3D" id="3.40.50.410">
    <property type="entry name" value="von Willebrand factor, type A domain"/>
    <property type="match status" value="1"/>
</dbReference>
<sequence length="550" mass="61196">MNKKENKHYPFTAIKGQEDLKSALMLNIVDPTLGGVLAIGDKGTGKTTTIRALAELMSQREQFPFVNLPMGATEDRVMGHIELEKLINEKREILKPGLMAQAHGGFLYIDEVNLLNDYLMDVLLDASASGEYYLEREGMSATLSSRFGLIGSMNAEEGGLRPQLKDRFGLCVHVKTVEDVNIRKQIIKDRMRHDDDSVSFAKEYEEQENTLFDKITQARKNLGQVIIPENIYELSAQLACEHKVEGHRADILLVKTSRAYASFQGRDRVEETDLDAVADYVLAHRSNNDQDNSSKNDSSQDQQIQEENENESESEGLSQAVFAPVMPEKGFQANLKRGKGSQSTDSKRSSQGIEKSPKIDYKNTVGQYIAKDKFELRHKTQSDKSLKHLIFILDSSGSMISEKIASYAKGYALKSMEDKAGLVYSLVAMNGGTAQVLVNLSNQLDEVHTKISELESSGKTNAVEALKIAGTLIQKGARNELIMITDGRFNSEEGDNIEKAVMAFRKHCKGINRTYIIDSEAGFVKLGLAEKLAKRINADYDVLKREGVHS</sequence>
<dbReference type="SUPFAM" id="SSF53300">
    <property type="entry name" value="vWA-like"/>
    <property type="match status" value="1"/>
</dbReference>
<dbReference type="AlphaFoldDB" id="A0AAE4BRS9"/>
<dbReference type="Gene3D" id="1.10.8.80">
    <property type="entry name" value="Magnesium chelatase subunit I, C-Terminal domain"/>
    <property type="match status" value="1"/>
</dbReference>
<dbReference type="PANTHER" id="PTHR35023">
    <property type="entry name" value="CHELATASE-RELATED"/>
    <property type="match status" value="1"/>
</dbReference>
<dbReference type="PANTHER" id="PTHR35023:SF1">
    <property type="entry name" value="MG-PROTOPORPHYRIN IX CHELATASE"/>
    <property type="match status" value="1"/>
</dbReference>
<evidence type="ECO:0000256" key="1">
    <source>
        <dbReference type="SAM" id="MobiDB-lite"/>
    </source>
</evidence>
<dbReference type="Pfam" id="PF13519">
    <property type="entry name" value="VWA_2"/>
    <property type="match status" value="1"/>
</dbReference>
<dbReference type="RefSeq" id="WP_309937019.1">
    <property type="nucleotide sequence ID" value="NZ_AP025305.1"/>
</dbReference>
<proteinExistence type="predicted"/>
<evidence type="ECO:0000313" key="3">
    <source>
        <dbReference type="EMBL" id="MDR6237552.1"/>
    </source>
</evidence>
<feature type="region of interest" description="Disordered" evidence="1">
    <location>
        <begin position="332"/>
        <end position="357"/>
    </location>
</feature>
<gene>
    <name evidence="3" type="ORF">HNQ88_000528</name>
</gene>
<dbReference type="InterPro" id="IPR052989">
    <property type="entry name" value="Mg-chelatase_DI-like"/>
</dbReference>
<dbReference type="Gene3D" id="3.40.50.300">
    <property type="entry name" value="P-loop containing nucleotide triphosphate hydrolases"/>
    <property type="match status" value="1"/>
</dbReference>
<dbReference type="InterPro" id="IPR027417">
    <property type="entry name" value="P-loop_NTPase"/>
</dbReference>
<name>A0AAE4BRS9_9BACT</name>
<dbReference type="GO" id="GO:0016887">
    <property type="term" value="F:ATP hydrolysis activity"/>
    <property type="evidence" value="ECO:0007669"/>
    <property type="project" value="InterPro"/>
</dbReference>
<dbReference type="Pfam" id="PF17863">
    <property type="entry name" value="AAA_lid_2"/>
    <property type="match status" value="1"/>
</dbReference>
<dbReference type="Pfam" id="PF07728">
    <property type="entry name" value="AAA_5"/>
    <property type="match status" value="1"/>
</dbReference>
<dbReference type="InterPro" id="IPR003593">
    <property type="entry name" value="AAA+_ATPase"/>
</dbReference>
<keyword evidence="3" id="KW-0436">Ligase</keyword>
<feature type="compositionally biased region" description="Acidic residues" evidence="1">
    <location>
        <begin position="304"/>
        <end position="314"/>
    </location>
</feature>
<dbReference type="InterPro" id="IPR041628">
    <property type="entry name" value="ChlI/MoxR_AAA_lid"/>
</dbReference>
<dbReference type="InterPro" id="IPR011704">
    <property type="entry name" value="ATPase_dyneun-rel_AAA"/>
</dbReference>
<feature type="compositionally biased region" description="Polar residues" evidence="1">
    <location>
        <begin position="340"/>
        <end position="353"/>
    </location>
</feature>
<accession>A0AAE4BRS9</accession>
<dbReference type="EC" id="6.6.1.1" evidence="3"/>
<feature type="region of interest" description="Disordered" evidence="1">
    <location>
        <begin position="285"/>
        <end position="317"/>
    </location>
</feature>
<dbReference type="InterPro" id="IPR036465">
    <property type="entry name" value="vWFA_dom_sf"/>
</dbReference>
<dbReference type="PROSITE" id="PS50234">
    <property type="entry name" value="VWFA"/>
    <property type="match status" value="1"/>
</dbReference>
<organism evidence="3 4">
    <name type="scientific">Aureibacter tunicatorum</name>
    <dbReference type="NCBI Taxonomy" id="866807"/>
    <lineage>
        <taxon>Bacteria</taxon>
        <taxon>Pseudomonadati</taxon>
        <taxon>Bacteroidota</taxon>
        <taxon>Cytophagia</taxon>
        <taxon>Cytophagales</taxon>
        <taxon>Persicobacteraceae</taxon>
        <taxon>Aureibacter</taxon>
    </lineage>
</organism>
<protein>
    <submittedName>
        <fullName evidence="3">Magnesium chelatase subunit D</fullName>
        <ecNumber evidence="3">6.6.1.1</ecNumber>
    </submittedName>
</protein>
<dbReference type="GO" id="GO:0016851">
    <property type="term" value="F:magnesium chelatase activity"/>
    <property type="evidence" value="ECO:0007669"/>
    <property type="project" value="UniProtKB-EC"/>
</dbReference>
<evidence type="ECO:0000313" key="4">
    <source>
        <dbReference type="Proteomes" id="UP001185092"/>
    </source>
</evidence>
<comment type="caution">
    <text evidence="3">The sequence shown here is derived from an EMBL/GenBank/DDBJ whole genome shotgun (WGS) entry which is preliminary data.</text>
</comment>
<feature type="domain" description="VWFA" evidence="2">
    <location>
        <begin position="388"/>
        <end position="516"/>
    </location>
</feature>
<dbReference type="Proteomes" id="UP001185092">
    <property type="component" value="Unassembled WGS sequence"/>
</dbReference>
<dbReference type="InterPro" id="IPR002035">
    <property type="entry name" value="VWF_A"/>
</dbReference>
<reference evidence="3" key="1">
    <citation type="submission" date="2023-07" db="EMBL/GenBank/DDBJ databases">
        <title>Genomic Encyclopedia of Type Strains, Phase IV (KMG-IV): sequencing the most valuable type-strain genomes for metagenomic binning, comparative biology and taxonomic classification.</title>
        <authorList>
            <person name="Goeker M."/>
        </authorList>
    </citation>
    <scope>NUCLEOTIDE SEQUENCE</scope>
    <source>
        <strain evidence="3">DSM 26174</strain>
    </source>
</reference>
<evidence type="ECO:0000259" key="2">
    <source>
        <dbReference type="PROSITE" id="PS50234"/>
    </source>
</evidence>
<dbReference type="GO" id="GO:0005524">
    <property type="term" value="F:ATP binding"/>
    <property type="evidence" value="ECO:0007669"/>
    <property type="project" value="InterPro"/>
</dbReference>
<dbReference type="CDD" id="cd00009">
    <property type="entry name" value="AAA"/>
    <property type="match status" value="1"/>
</dbReference>
<dbReference type="SUPFAM" id="SSF52540">
    <property type="entry name" value="P-loop containing nucleoside triphosphate hydrolases"/>
    <property type="match status" value="1"/>
</dbReference>
<keyword evidence="4" id="KW-1185">Reference proteome</keyword>
<dbReference type="SMART" id="SM00382">
    <property type="entry name" value="AAA"/>
    <property type="match status" value="1"/>
</dbReference>
<dbReference type="EMBL" id="JAVDQD010000001">
    <property type="protein sequence ID" value="MDR6237552.1"/>
    <property type="molecule type" value="Genomic_DNA"/>
</dbReference>